<dbReference type="GO" id="GO:0006302">
    <property type="term" value="P:double-strand break repair"/>
    <property type="evidence" value="ECO:0007669"/>
    <property type="project" value="UniProtKB-ARBA"/>
</dbReference>
<sequence>MASYNEIVLEISEAVKIIDFREEFMKQNATKLLFPTVTKSLLEETDEREAEIVRQVTNWRIVNRHLVGHYGGPSGAYIVPNGAGGTNILGPDASIVLIQRFNMIKYKTVCMFLHHLFDFYLFLKFIIVELRSDSDSSLDVHEKMMDWMKGGVDEGMLVDPFTSMVKVYTRDAITNTIYCHEHHNCNRTTNIASRVLLGFVLSLYDIFQ</sequence>
<evidence type="ECO:0000313" key="3">
    <source>
        <dbReference type="Proteomes" id="UP000233469"/>
    </source>
</evidence>
<dbReference type="EMBL" id="LLXL01000062">
    <property type="protein sequence ID" value="PKK78945.1"/>
    <property type="molecule type" value="Genomic_DNA"/>
</dbReference>
<dbReference type="VEuPathDB" id="FungiDB:RhiirFUN_015508"/>
<organism evidence="2 3">
    <name type="scientific">Rhizophagus irregularis</name>
    <dbReference type="NCBI Taxonomy" id="588596"/>
    <lineage>
        <taxon>Eukaryota</taxon>
        <taxon>Fungi</taxon>
        <taxon>Fungi incertae sedis</taxon>
        <taxon>Mucoromycota</taxon>
        <taxon>Glomeromycotina</taxon>
        <taxon>Glomeromycetes</taxon>
        <taxon>Glomerales</taxon>
        <taxon>Glomeraceae</taxon>
        <taxon>Rhizophagus</taxon>
    </lineage>
</organism>
<evidence type="ECO:0000259" key="1">
    <source>
        <dbReference type="Pfam" id="PF05685"/>
    </source>
</evidence>
<comment type="caution">
    <text evidence="2">The sequence shown here is derived from an EMBL/GenBank/DDBJ whole genome shotgun (WGS) entry which is preliminary data.</text>
</comment>
<reference evidence="2 3" key="1">
    <citation type="submission" date="2016-04" db="EMBL/GenBank/DDBJ databases">
        <title>Genome analyses suggest a sexual origin of heterokaryosis in a supposedly ancient asexual fungus.</title>
        <authorList>
            <person name="Ropars J."/>
            <person name="Sedzielewska K."/>
            <person name="Noel J."/>
            <person name="Charron P."/>
            <person name="Farinelli L."/>
            <person name="Marton T."/>
            <person name="Kruger M."/>
            <person name="Pelin A."/>
            <person name="Brachmann A."/>
            <person name="Corradi N."/>
        </authorList>
    </citation>
    <scope>NUCLEOTIDE SEQUENCE [LARGE SCALE GENOMIC DNA]</scope>
    <source>
        <strain evidence="2 3">C2</strain>
    </source>
</reference>
<proteinExistence type="predicted"/>
<gene>
    <name evidence="2" type="ORF">RhiirC2_769643</name>
</gene>
<dbReference type="InterPro" id="IPR011335">
    <property type="entry name" value="Restrct_endonuc-II-like"/>
</dbReference>
<dbReference type="InterPro" id="IPR012296">
    <property type="entry name" value="Nuclease_put_TT1808"/>
</dbReference>
<protein>
    <recommendedName>
        <fullName evidence="1">Putative restriction endonuclease domain-containing protein</fullName>
    </recommendedName>
</protein>
<dbReference type="Gene3D" id="3.90.1570.10">
    <property type="entry name" value="tt1808, chain A"/>
    <property type="match status" value="1"/>
</dbReference>
<dbReference type="SUPFAM" id="SSF52980">
    <property type="entry name" value="Restriction endonuclease-like"/>
    <property type="match status" value="1"/>
</dbReference>
<name>A0A2N1NYM2_9GLOM</name>
<dbReference type="Pfam" id="PF05685">
    <property type="entry name" value="Uma2"/>
    <property type="match status" value="1"/>
</dbReference>
<evidence type="ECO:0000313" key="2">
    <source>
        <dbReference type="EMBL" id="PKK78945.1"/>
    </source>
</evidence>
<accession>A0A2N1NYM2</accession>
<dbReference type="AlphaFoldDB" id="A0A2N1NYM2"/>
<dbReference type="VEuPathDB" id="FungiDB:FUN_019038"/>
<dbReference type="Proteomes" id="UP000233469">
    <property type="component" value="Unassembled WGS sequence"/>
</dbReference>
<dbReference type="CDD" id="cd06260">
    <property type="entry name" value="DUF820-like"/>
    <property type="match status" value="1"/>
</dbReference>
<reference evidence="2 3" key="2">
    <citation type="submission" date="2017-10" db="EMBL/GenBank/DDBJ databases">
        <title>Extensive intraspecific genome diversity in a model arbuscular mycorrhizal fungus.</title>
        <authorList>
            <person name="Chen E.C.H."/>
            <person name="Morin E."/>
            <person name="Baudet D."/>
            <person name="Noel J."/>
            <person name="Ndikumana S."/>
            <person name="Charron P."/>
            <person name="St-Onge C."/>
            <person name="Giorgi J."/>
            <person name="Grigoriev I.V."/>
            <person name="Roux C."/>
            <person name="Martin F.M."/>
            <person name="Corradi N."/>
        </authorList>
    </citation>
    <scope>NUCLEOTIDE SEQUENCE [LARGE SCALE GENOMIC DNA]</scope>
    <source>
        <strain evidence="2 3">C2</strain>
    </source>
</reference>
<feature type="domain" description="Putative restriction endonuclease" evidence="1">
    <location>
        <begin position="126"/>
        <end position="183"/>
    </location>
</feature>
<dbReference type="VEuPathDB" id="FungiDB:FUN_019037"/>
<dbReference type="InterPro" id="IPR008538">
    <property type="entry name" value="Uma2"/>
</dbReference>